<dbReference type="PANTHER" id="PTHR31419:SF1">
    <property type="entry name" value="PROTEIN PIN-LIKES 6"/>
    <property type="match status" value="1"/>
</dbReference>
<evidence type="ECO:0000256" key="3">
    <source>
        <dbReference type="ARBA" id="ARBA00022989"/>
    </source>
</evidence>
<dbReference type="GO" id="GO:0080162">
    <property type="term" value="P:endoplasmic reticulum to cytosol auxin transport"/>
    <property type="evidence" value="ECO:0007669"/>
    <property type="project" value="InterPro"/>
</dbReference>
<evidence type="ECO:0000313" key="7">
    <source>
        <dbReference type="EMBL" id="GFY83891.1"/>
    </source>
</evidence>
<feature type="transmembrane region" description="Helical" evidence="6">
    <location>
        <begin position="91"/>
        <end position="115"/>
    </location>
</feature>
<reference evidence="7 8" key="1">
    <citation type="submission" date="2019-07" db="EMBL/GenBank/DDBJ databases">
        <title>De Novo Assembly of kiwifruit Actinidia rufa.</title>
        <authorList>
            <person name="Sugita-Konishi S."/>
            <person name="Sato K."/>
            <person name="Mori E."/>
            <person name="Abe Y."/>
            <person name="Kisaki G."/>
            <person name="Hamano K."/>
            <person name="Suezawa K."/>
            <person name="Otani M."/>
            <person name="Fukuda T."/>
            <person name="Manabe T."/>
            <person name="Gomi K."/>
            <person name="Tabuchi M."/>
            <person name="Akimitsu K."/>
            <person name="Kataoka I."/>
        </authorList>
    </citation>
    <scope>NUCLEOTIDE SEQUENCE [LARGE SCALE GENOMIC DNA]</scope>
    <source>
        <strain evidence="8">cv. Fuchu</strain>
    </source>
</reference>
<dbReference type="Proteomes" id="UP000585474">
    <property type="component" value="Unassembled WGS sequence"/>
</dbReference>
<keyword evidence="5" id="KW-0927">Auxin signaling pathway</keyword>
<dbReference type="PANTHER" id="PTHR31419">
    <property type="entry name" value="PROTEIN PIN-LIKES 2"/>
    <property type="match status" value="1"/>
</dbReference>
<gene>
    <name evidence="7" type="ORF">Acr_03g0006650</name>
</gene>
<keyword evidence="4 6" id="KW-0472">Membrane</keyword>
<evidence type="ECO:0000256" key="2">
    <source>
        <dbReference type="ARBA" id="ARBA00022692"/>
    </source>
</evidence>
<feature type="transmembrane region" description="Helical" evidence="6">
    <location>
        <begin position="294"/>
        <end position="314"/>
    </location>
</feature>
<feature type="transmembrane region" description="Helical" evidence="6">
    <location>
        <begin position="253"/>
        <end position="274"/>
    </location>
</feature>
<proteinExistence type="predicted"/>
<dbReference type="AlphaFoldDB" id="A0A7J0EBM1"/>
<feature type="transmembrane region" description="Helical" evidence="6">
    <location>
        <begin position="26"/>
        <end position="48"/>
    </location>
</feature>
<dbReference type="GO" id="GO:0016020">
    <property type="term" value="C:membrane"/>
    <property type="evidence" value="ECO:0007669"/>
    <property type="project" value="UniProtKB-SubCell"/>
</dbReference>
<comment type="caution">
    <text evidence="7">The sequence shown here is derived from an EMBL/GenBank/DDBJ whole genome shotgun (WGS) entry which is preliminary data.</text>
</comment>
<dbReference type="OrthoDB" id="191139at2759"/>
<dbReference type="Pfam" id="PF03547">
    <property type="entry name" value="Mem_trans"/>
    <property type="match status" value="1"/>
</dbReference>
<evidence type="ECO:0000313" key="8">
    <source>
        <dbReference type="Proteomes" id="UP000585474"/>
    </source>
</evidence>
<feature type="transmembrane region" description="Helical" evidence="6">
    <location>
        <begin position="136"/>
        <end position="157"/>
    </location>
</feature>
<comment type="subcellular location">
    <subcellularLocation>
        <location evidence="1">Membrane</location>
        <topology evidence="1">Multi-pass membrane protein</topology>
    </subcellularLocation>
</comment>
<sequence length="464" mass="50959">MERFLYEVGMENQGGGGQSLVGTIKIAVLPIAKLVFSLLLPCLIFSQLGQAITSEKMLEWWFIPFNVVLATVSGSLIGLVVASIVRPPYPYFKFTVIQIGIGNIGNVPLVLIAALCRDKSNPFGDSVKCAQDGNAYISFGQWVGAIVLYTYVFQMLAPPPEGSFDFEDRNLPLKNPSKDSTPEQIPLLTREVLPTNSDAPKKGKIQCFFDFLCEKLKLKQILQPPIIASILAMVIGCVPFLKRLIFTTNAPLYFFTDSCTILGGAMIPSILLALGGNLVDGPGSSKLGLRTTAAIIFGRLILVPFAGLGIVTLADKLGFLPPGDKMFRFVLLLQHTMPTSVLSVLHKHHCGLIQLVVILYQKEFQVGGVQPIPSTDAVWLGWAHPRPTKIFCMNQLGKPYKMNTFDQVDGLMAFFTKTAQQDGVWKRHNPKLEGENHALYCKPMMDFGNNSHGHHLSRLVISGL</sequence>
<dbReference type="EMBL" id="BJWL01000003">
    <property type="protein sequence ID" value="GFY83891.1"/>
    <property type="molecule type" value="Genomic_DNA"/>
</dbReference>
<feature type="transmembrane region" description="Helical" evidence="6">
    <location>
        <begin position="221"/>
        <end position="241"/>
    </location>
</feature>
<dbReference type="GO" id="GO:0009734">
    <property type="term" value="P:auxin-activated signaling pathway"/>
    <property type="evidence" value="ECO:0007669"/>
    <property type="project" value="UniProtKB-KW"/>
</dbReference>
<keyword evidence="8" id="KW-1185">Reference proteome</keyword>
<protein>
    <submittedName>
        <fullName evidence="7">Auxin efflux carrier family protein</fullName>
    </submittedName>
</protein>
<keyword evidence="2 6" id="KW-0812">Transmembrane</keyword>
<evidence type="ECO:0000256" key="6">
    <source>
        <dbReference type="SAM" id="Phobius"/>
    </source>
</evidence>
<evidence type="ECO:0000256" key="1">
    <source>
        <dbReference type="ARBA" id="ARBA00004141"/>
    </source>
</evidence>
<evidence type="ECO:0000256" key="4">
    <source>
        <dbReference type="ARBA" id="ARBA00023136"/>
    </source>
</evidence>
<accession>A0A7J0EBM1</accession>
<name>A0A7J0EBM1_9ERIC</name>
<organism evidence="7 8">
    <name type="scientific">Actinidia rufa</name>
    <dbReference type="NCBI Taxonomy" id="165716"/>
    <lineage>
        <taxon>Eukaryota</taxon>
        <taxon>Viridiplantae</taxon>
        <taxon>Streptophyta</taxon>
        <taxon>Embryophyta</taxon>
        <taxon>Tracheophyta</taxon>
        <taxon>Spermatophyta</taxon>
        <taxon>Magnoliopsida</taxon>
        <taxon>eudicotyledons</taxon>
        <taxon>Gunneridae</taxon>
        <taxon>Pentapetalae</taxon>
        <taxon>asterids</taxon>
        <taxon>Ericales</taxon>
        <taxon>Actinidiaceae</taxon>
        <taxon>Actinidia</taxon>
    </lineage>
</organism>
<evidence type="ECO:0000256" key="5">
    <source>
        <dbReference type="ARBA" id="ARBA00023294"/>
    </source>
</evidence>
<keyword evidence="3 6" id="KW-1133">Transmembrane helix</keyword>
<dbReference type="InterPro" id="IPR039305">
    <property type="entry name" value="PILS2/6"/>
</dbReference>
<feature type="transmembrane region" description="Helical" evidence="6">
    <location>
        <begin position="60"/>
        <end position="85"/>
    </location>
</feature>
<dbReference type="InterPro" id="IPR004776">
    <property type="entry name" value="Mem_transp_PIN-like"/>
</dbReference>